<feature type="region of interest" description="Disordered" evidence="1">
    <location>
        <begin position="102"/>
        <end position="124"/>
    </location>
</feature>
<feature type="region of interest" description="Disordered" evidence="1">
    <location>
        <begin position="57"/>
        <end position="82"/>
    </location>
</feature>
<protein>
    <submittedName>
        <fullName evidence="2">Uncharacterized protein</fullName>
    </submittedName>
</protein>
<organism evidence="2 3">
    <name type="scientific">Jimgerdemannia flammicorona</name>
    <dbReference type="NCBI Taxonomy" id="994334"/>
    <lineage>
        <taxon>Eukaryota</taxon>
        <taxon>Fungi</taxon>
        <taxon>Fungi incertae sedis</taxon>
        <taxon>Mucoromycota</taxon>
        <taxon>Mucoromycotina</taxon>
        <taxon>Endogonomycetes</taxon>
        <taxon>Endogonales</taxon>
        <taxon>Endogonaceae</taxon>
        <taxon>Jimgerdemannia</taxon>
    </lineage>
</organism>
<evidence type="ECO:0000313" key="3">
    <source>
        <dbReference type="Proteomes" id="UP000268093"/>
    </source>
</evidence>
<evidence type="ECO:0000313" key="2">
    <source>
        <dbReference type="EMBL" id="RUP42860.1"/>
    </source>
</evidence>
<accession>A0A433CW53</accession>
<dbReference type="AlphaFoldDB" id="A0A433CW53"/>
<proteinExistence type="predicted"/>
<dbReference type="OrthoDB" id="2327265at2759"/>
<dbReference type="EMBL" id="RBNI01012254">
    <property type="protein sequence ID" value="RUP42860.1"/>
    <property type="molecule type" value="Genomic_DNA"/>
</dbReference>
<evidence type="ECO:0000256" key="1">
    <source>
        <dbReference type="SAM" id="MobiDB-lite"/>
    </source>
</evidence>
<keyword evidence="3" id="KW-1185">Reference proteome</keyword>
<gene>
    <name evidence="2" type="ORF">BC936DRAFT_137979</name>
</gene>
<dbReference type="Proteomes" id="UP000268093">
    <property type="component" value="Unassembled WGS sequence"/>
</dbReference>
<comment type="caution">
    <text evidence="2">The sequence shown here is derived from an EMBL/GenBank/DDBJ whole genome shotgun (WGS) entry which is preliminary data.</text>
</comment>
<reference evidence="2 3" key="1">
    <citation type="journal article" date="2018" name="New Phytol.">
        <title>Phylogenomics of Endogonaceae and evolution of mycorrhizas within Mucoromycota.</title>
        <authorList>
            <person name="Chang Y."/>
            <person name="Desiro A."/>
            <person name="Na H."/>
            <person name="Sandor L."/>
            <person name="Lipzen A."/>
            <person name="Clum A."/>
            <person name="Barry K."/>
            <person name="Grigoriev I.V."/>
            <person name="Martin F.M."/>
            <person name="Stajich J.E."/>
            <person name="Smith M.E."/>
            <person name="Bonito G."/>
            <person name="Spatafora J.W."/>
        </authorList>
    </citation>
    <scope>NUCLEOTIDE SEQUENCE [LARGE SCALE GENOMIC DNA]</scope>
    <source>
        <strain evidence="2 3">GMNB39</strain>
    </source>
</reference>
<feature type="compositionally biased region" description="Pro residues" evidence="1">
    <location>
        <begin position="67"/>
        <end position="78"/>
    </location>
</feature>
<name>A0A433CW53_9FUNG</name>
<sequence>MAQPSVGTFSTSTLPIVHLNTQPRHPSPNPPFSLRIIPPLFQHALPNLHILDPLPHGIDSRSEHIPRPPPTIDQPPQLPHNHTRQPFLYLVQHPALRARLADDDAGEGASQLGGIARGGRVRGP</sequence>